<dbReference type="GO" id="GO:1903425">
    <property type="term" value="F:fluoride transmembrane transporter activity"/>
    <property type="evidence" value="ECO:0007669"/>
    <property type="project" value="TreeGrafter"/>
</dbReference>
<keyword evidence="12" id="KW-1185">Reference proteome</keyword>
<evidence type="ECO:0000256" key="7">
    <source>
        <dbReference type="ARBA" id="ARBA00035120"/>
    </source>
</evidence>
<dbReference type="Proteomes" id="UP001472866">
    <property type="component" value="Chromosome 06"/>
</dbReference>
<evidence type="ECO:0000256" key="3">
    <source>
        <dbReference type="ARBA" id="ARBA00022475"/>
    </source>
</evidence>
<evidence type="ECO:0000313" key="11">
    <source>
        <dbReference type="EMBL" id="WZN62638.1"/>
    </source>
</evidence>
<evidence type="ECO:0000256" key="9">
    <source>
        <dbReference type="SAM" id="MobiDB-lite"/>
    </source>
</evidence>
<proteinExistence type="inferred from homology"/>
<evidence type="ECO:0000256" key="8">
    <source>
        <dbReference type="ARBA" id="ARBA00035585"/>
    </source>
</evidence>
<accession>A0AAX4P9P6</accession>
<comment type="catalytic activity">
    <reaction evidence="8">
        <text>fluoride(in) = fluoride(out)</text>
        <dbReference type="Rhea" id="RHEA:76159"/>
        <dbReference type="ChEBI" id="CHEBI:17051"/>
    </reaction>
    <physiologicalReaction direction="left-to-right" evidence="8">
        <dbReference type="Rhea" id="RHEA:76160"/>
    </physiologicalReaction>
</comment>
<feature type="transmembrane region" description="Helical" evidence="10">
    <location>
        <begin position="358"/>
        <end position="376"/>
    </location>
</feature>
<name>A0AAX4P9P6_9CHLO</name>
<evidence type="ECO:0000256" key="2">
    <source>
        <dbReference type="ARBA" id="ARBA00004651"/>
    </source>
</evidence>
<dbReference type="AlphaFoldDB" id="A0AAX4P9P6"/>
<dbReference type="EMBL" id="CP151506">
    <property type="protein sequence ID" value="WZN62638.1"/>
    <property type="molecule type" value="Genomic_DNA"/>
</dbReference>
<evidence type="ECO:0000256" key="5">
    <source>
        <dbReference type="ARBA" id="ARBA00022989"/>
    </source>
</evidence>
<keyword evidence="6 10" id="KW-0472">Membrane</keyword>
<dbReference type="GO" id="GO:0005886">
    <property type="term" value="C:plasma membrane"/>
    <property type="evidence" value="ECO:0007669"/>
    <property type="project" value="UniProtKB-SubCell"/>
</dbReference>
<feature type="transmembrane region" description="Helical" evidence="10">
    <location>
        <begin position="325"/>
        <end position="346"/>
    </location>
</feature>
<feature type="transmembrane region" description="Helical" evidence="10">
    <location>
        <begin position="396"/>
        <end position="417"/>
    </location>
</feature>
<gene>
    <name evidence="11" type="ORF">HKI87_06g41790</name>
</gene>
<sequence>MAVLAADADDRRLLLESSMELVGLGKDAPASVRATDSPSPSVWRPAFGRTVQLTLWAQLGVLTRFWIDEGITSACYGGGVLGEDGGRGSCSTSAEDEVRSVLGIMVANMLGSFLMGFLTENKAHLVWFERPNMPVSFLPEDSWVQHHDDLLTGLRVGYCGCLTTFASWAAQMVRMLAEGKVGALVVVLLLETSSSLVSFVLGEHLAIRVHMAVSGVSHKHKRERERLWHQRAQNAVLAAMGREPEQGSQPAAISILRGDSGDEVWLVKGGSGAPEKYEARGPLVVTNSNLRPKPGGGGSGEDQGSDPPEEDEATEVGPTTSQKRLILASNLVSALLLLALTSLWAAQLALDGSFTRRKCWLSVLIAPLGCFLRYLASMKLNNNNSGLLRGKLSWFPLGTFAINVSATVLSSASSALVRHYCLSSTLYPWFAIALRAFETGFNGSLSTVSTFAAEVSKYMVEYPRNFKGWIYVSTSFSVALFLGFCVYSWSAYIPQAC</sequence>
<reference evidence="11 12" key="1">
    <citation type="submission" date="2024-03" db="EMBL/GenBank/DDBJ databases">
        <title>Complete genome sequence of the green alga Chloropicon roscoffensis RCC1871.</title>
        <authorList>
            <person name="Lemieux C."/>
            <person name="Pombert J.-F."/>
            <person name="Otis C."/>
            <person name="Turmel M."/>
        </authorList>
    </citation>
    <scope>NUCLEOTIDE SEQUENCE [LARGE SCALE GENOMIC DNA]</scope>
    <source>
        <strain evidence="11 12">RCC1871</strain>
    </source>
</reference>
<evidence type="ECO:0000256" key="4">
    <source>
        <dbReference type="ARBA" id="ARBA00022692"/>
    </source>
</evidence>
<dbReference type="Pfam" id="PF02537">
    <property type="entry name" value="CRCB"/>
    <property type="match status" value="2"/>
</dbReference>
<evidence type="ECO:0000256" key="10">
    <source>
        <dbReference type="SAM" id="Phobius"/>
    </source>
</evidence>
<comment type="subcellular location">
    <subcellularLocation>
        <location evidence="2">Cell membrane</location>
        <topology evidence="2">Multi-pass membrane protein</topology>
    </subcellularLocation>
</comment>
<feature type="compositionally biased region" description="Acidic residues" evidence="9">
    <location>
        <begin position="303"/>
        <end position="314"/>
    </location>
</feature>
<feature type="transmembrane region" description="Helical" evidence="10">
    <location>
        <begin position="469"/>
        <end position="489"/>
    </location>
</feature>
<dbReference type="PANTHER" id="PTHR28259">
    <property type="entry name" value="FLUORIDE EXPORT PROTEIN 1-RELATED"/>
    <property type="match status" value="1"/>
</dbReference>
<dbReference type="PANTHER" id="PTHR28259:SF1">
    <property type="entry name" value="FLUORIDE EXPORT PROTEIN 1-RELATED"/>
    <property type="match status" value="1"/>
</dbReference>
<keyword evidence="5 10" id="KW-1133">Transmembrane helix</keyword>
<feature type="region of interest" description="Disordered" evidence="9">
    <location>
        <begin position="277"/>
        <end position="319"/>
    </location>
</feature>
<evidence type="ECO:0000313" key="12">
    <source>
        <dbReference type="Proteomes" id="UP001472866"/>
    </source>
</evidence>
<organism evidence="11 12">
    <name type="scientific">Chloropicon roscoffensis</name>
    <dbReference type="NCBI Taxonomy" id="1461544"/>
    <lineage>
        <taxon>Eukaryota</taxon>
        <taxon>Viridiplantae</taxon>
        <taxon>Chlorophyta</taxon>
        <taxon>Chloropicophyceae</taxon>
        <taxon>Chloropicales</taxon>
        <taxon>Chloropicaceae</taxon>
        <taxon>Chloropicon</taxon>
    </lineage>
</organism>
<comment type="function">
    <text evidence="1">Fluoride channel required for the rapid expulsion of cytoplasmic fluoride.</text>
</comment>
<comment type="similarity">
    <text evidence="7">Belongs to the fluoride channel Fluc/FEX (TC 1.A.43) family.</text>
</comment>
<protein>
    <submittedName>
        <fullName evidence="11">CrcB-like protein</fullName>
    </submittedName>
</protein>
<evidence type="ECO:0000256" key="1">
    <source>
        <dbReference type="ARBA" id="ARBA00002598"/>
    </source>
</evidence>
<keyword evidence="3" id="KW-1003">Cell membrane</keyword>
<dbReference type="InterPro" id="IPR003691">
    <property type="entry name" value="FluC"/>
</dbReference>
<evidence type="ECO:0000256" key="6">
    <source>
        <dbReference type="ARBA" id="ARBA00023136"/>
    </source>
</evidence>
<keyword evidence="4 10" id="KW-0812">Transmembrane</keyword>